<sequence>MESRSFAQAGGKWHDLGSLPPLIPGFKQFSCLSLPSSWSYSHLPPRPVIFVFLVQTACHHVGQAGFKLLTSGDLPELPKCWDYRLEPPRPANFLKFIKAHFMVYCMV</sequence>
<reference evidence="1" key="1">
    <citation type="submission" date="2025-08" db="UniProtKB">
        <authorList>
            <consortium name="Ensembl"/>
        </authorList>
    </citation>
    <scope>IDENTIFICATION</scope>
</reference>
<dbReference type="AlphaFoldDB" id="A0A8I5MXW9"/>
<dbReference type="PANTHER" id="PTHR46254">
    <property type="entry name" value="PROTEIN GVQW1-RELATED"/>
    <property type="match status" value="1"/>
</dbReference>
<dbReference type="Proteomes" id="UP000028761">
    <property type="component" value="Unplaced"/>
</dbReference>
<accession>A0A8I5MXW9</accession>
<name>A0A8I5MXW9_PAPAN</name>
<evidence type="ECO:0000313" key="1">
    <source>
        <dbReference type="Ensembl" id="ENSPANP00000050685.1"/>
    </source>
</evidence>
<dbReference type="PANTHER" id="PTHR46254:SF3">
    <property type="entry name" value="SECRETED PROTEIN"/>
    <property type="match status" value="1"/>
</dbReference>
<dbReference type="PRINTS" id="PR02045">
    <property type="entry name" value="F138DOMAIN"/>
</dbReference>
<organism evidence="1 2">
    <name type="scientific">Papio anubis</name>
    <name type="common">Olive baboon</name>
    <dbReference type="NCBI Taxonomy" id="9555"/>
    <lineage>
        <taxon>Eukaryota</taxon>
        <taxon>Metazoa</taxon>
        <taxon>Chordata</taxon>
        <taxon>Craniata</taxon>
        <taxon>Vertebrata</taxon>
        <taxon>Euteleostomi</taxon>
        <taxon>Mammalia</taxon>
        <taxon>Eutheria</taxon>
        <taxon>Euarchontoglires</taxon>
        <taxon>Primates</taxon>
        <taxon>Haplorrhini</taxon>
        <taxon>Catarrhini</taxon>
        <taxon>Cercopithecidae</taxon>
        <taxon>Cercopithecinae</taxon>
        <taxon>Papio</taxon>
    </lineage>
</organism>
<proteinExistence type="predicted"/>
<reference evidence="1" key="2">
    <citation type="submission" date="2025-09" db="UniProtKB">
        <authorList>
            <consortium name="Ensembl"/>
        </authorList>
    </citation>
    <scope>IDENTIFICATION</scope>
</reference>
<dbReference type="GeneTree" id="ENSGT00940000167556"/>
<keyword evidence="2" id="KW-1185">Reference proteome</keyword>
<protein>
    <submittedName>
        <fullName evidence="1">Uncharacterized protein</fullName>
    </submittedName>
</protein>
<evidence type="ECO:0000313" key="2">
    <source>
        <dbReference type="Proteomes" id="UP000028761"/>
    </source>
</evidence>
<dbReference type="Ensembl" id="ENSPANT00000079951.1">
    <property type="protein sequence ID" value="ENSPANP00000050685.1"/>
    <property type="gene ID" value="ENSPANG00000042948.1"/>
</dbReference>